<dbReference type="Proteomes" id="UP000248326">
    <property type="component" value="Unassembled WGS sequence"/>
</dbReference>
<dbReference type="Gene3D" id="1.10.10.2910">
    <property type="match status" value="1"/>
</dbReference>
<evidence type="ECO:0000313" key="3">
    <source>
        <dbReference type="Proteomes" id="UP000248326"/>
    </source>
</evidence>
<keyword evidence="3" id="KW-1185">Reference proteome</keyword>
<dbReference type="RefSeq" id="WP_245901098.1">
    <property type="nucleotide sequence ID" value="NZ_QJSX01000015.1"/>
</dbReference>
<dbReference type="Pfam" id="PF06114">
    <property type="entry name" value="Peptidase_M78"/>
    <property type="match status" value="1"/>
</dbReference>
<dbReference type="Gene3D" id="1.10.10.1030">
    <property type="entry name" value="IrrE, HTH domain"/>
    <property type="match status" value="1"/>
</dbReference>
<dbReference type="InterPro" id="IPR010359">
    <property type="entry name" value="IrrE_HExxH"/>
</dbReference>
<comment type="caution">
    <text evidence="2">The sequence shown here is derived from an EMBL/GenBank/DDBJ whole genome shotgun (WGS) entry which is preliminary data.</text>
</comment>
<reference evidence="2 3" key="1">
    <citation type="submission" date="2018-06" db="EMBL/GenBank/DDBJ databases">
        <title>Genomic Encyclopedia of Type Strains, Phase IV (KMG-IV): sequencing the most valuable type-strain genomes for metagenomic binning, comparative biology and taxonomic classification.</title>
        <authorList>
            <person name="Goeker M."/>
        </authorList>
    </citation>
    <scope>NUCLEOTIDE SEQUENCE [LARGE SCALE GENOMIC DNA]</scope>
    <source>
        <strain evidence="2 3">DSM 18048</strain>
    </source>
</reference>
<sequence length="255" mass="27498">MSARPVSAVPVKIFEAHKARMRDLARNYARGLKGRDMEAFAEHLGAKLVYMDLGERDGAFDPDHNVILVNSSVTRERQRFTVAHEVSHALLLGDEDLLSDLHDAFDGDDLENAIETLCNVGASAILVPDELLRACVERHGATGQVIADIARKAEVSAQVALYALADFVRTPAIFAVCGAPGGALVVQASAATSSMRYSLSSGTPIPSGHPIDTAYRTGLAIEEASFFPFRSGKRMPALVSAYPLRGRVYAAFEER</sequence>
<dbReference type="Gene3D" id="3.30.450.130">
    <property type="entry name" value="irre protein"/>
    <property type="match status" value="1"/>
</dbReference>
<evidence type="ECO:0000313" key="2">
    <source>
        <dbReference type="EMBL" id="PYE51190.1"/>
    </source>
</evidence>
<evidence type="ECO:0000259" key="1">
    <source>
        <dbReference type="Pfam" id="PF06114"/>
    </source>
</evidence>
<dbReference type="EMBL" id="QJSX01000015">
    <property type="protein sequence ID" value="PYE51190.1"/>
    <property type="molecule type" value="Genomic_DNA"/>
</dbReference>
<dbReference type="AlphaFoldDB" id="A0A318S7N9"/>
<name>A0A318S7N9_9DEIO</name>
<protein>
    <submittedName>
        <fullName evidence="2">Zn-dependent peptidase ImmA (M78 family)</fullName>
    </submittedName>
</protein>
<feature type="domain" description="IrrE N-terminal-like" evidence="1">
    <location>
        <begin position="41"/>
        <end position="164"/>
    </location>
</feature>
<dbReference type="PANTHER" id="PTHR43236">
    <property type="entry name" value="ANTITOXIN HIGA1"/>
    <property type="match status" value="1"/>
</dbReference>
<gene>
    <name evidence="2" type="ORF">DES52_115122</name>
</gene>
<accession>A0A318S7N9</accession>
<organism evidence="2 3">
    <name type="scientific">Deinococcus yavapaiensis KR-236</name>
    <dbReference type="NCBI Taxonomy" id="694435"/>
    <lineage>
        <taxon>Bacteria</taxon>
        <taxon>Thermotogati</taxon>
        <taxon>Deinococcota</taxon>
        <taxon>Deinococci</taxon>
        <taxon>Deinococcales</taxon>
        <taxon>Deinococcaceae</taxon>
        <taxon>Deinococcus</taxon>
    </lineage>
</organism>
<dbReference type="InterPro" id="IPR044853">
    <property type="entry name" value="G3DSA:1.10.10.1030"/>
</dbReference>
<dbReference type="InterPro" id="IPR052345">
    <property type="entry name" value="Rad_response_metalloprotease"/>
</dbReference>
<proteinExistence type="predicted"/>
<dbReference type="PANTHER" id="PTHR43236:SF2">
    <property type="entry name" value="BLL0069 PROTEIN"/>
    <property type="match status" value="1"/>
</dbReference>